<keyword evidence="1" id="KW-1133">Transmembrane helix</keyword>
<comment type="caution">
    <text evidence="2">The sequence shown here is derived from an EMBL/GenBank/DDBJ whole genome shotgun (WGS) entry which is preliminary data.</text>
</comment>
<gene>
    <name evidence="2" type="ORF">BIV57_21200</name>
</gene>
<feature type="transmembrane region" description="Helical" evidence="1">
    <location>
        <begin position="87"/>
        <end position="104"/>
    </location>
</feature>
<dbReference type="STRING" id="1428644.BIV57_21200"/>
<dbReference type="EMBL" id="MLCF01000146">
    <property type="protein sequence ID" value="OIV35515.1"/>
    <property type="molecule type" value="Genomic_DNA"/>
</dbReference>
<dbReference type="Proteomes" id="UP000243342">
    <property type="component" value="Unassembled WGS sequence"/>
</dbReference>
<feature type="transmembrane region" description="Helical" evidence="1">
    <location>
        <begin position="110"/>
        <end position="129"/>
    </location>
</feature>
<protein>
    <submittedName>
        <fullName evidence="2">Uncharacterized protein</fullName>
    </submittedName>
</protein>
<name>A0A1J7BA34_9ACTN</name>
<evidence type="ECO:0000256" key="1">
    <source>
        <dbReference type="SAM" id="Phobius"/>
    </source>
</evidence>
<accession>A0A1J7BA34</accession>
<evidence type="ECO:0000313" key="3">
    <source>
        <dbReference type="Proteomes" id="UP000243342"/>
    </source>
</evidence>
<proteinExistence type="predicted"/>
<keyword evidence="1" id="KW-0472">Membrane</keyword>
<evidence type="ECO:0000313" key="2">
    <source>
        <dbReference type="EMBL" id="OIV35515.1"/>
    </source>
</evidence>
<reference evidence="2 3" key="1">
    <citation type="submission" date="2016-10" db="EMBL/GenBank/DDBJ databases">
        <title>Genome sequence of Streptomyces gilvigriseus MUSC 26.</title>
        <authorList>
            <person name="Lee L.-H."/>
            <person name="Ser H.-L."/>
        </authorList>
    </citation>
    <scope>NUCLEOTIDE SEQUENCE [LARGE SCALE GENOMIC DNA]</scope>
    <source>
        <strain evidence="2 3">MUSC 26</strain>
    </source>
</reference>
<organism evidence="2 3">
    <name type="scientific">Mangrovactinospora gilvigrisea</name>
    <dbReference type="NCBI Taxonomy" id="1428644"/>
    <lineage>
        <taxon>Bacteria</taxon>
        <taxon>Bacillati</taxon>
        <taxon>Actinomycetota</taxon>
        <taxon>Actinomycetes</taxon>
        <taxon>Kitasatosporales</taxon>
        <taxon>Streptomycetaceae</taxon>
        <taxon>Mangrovactinospora</taxon>
    </lineage>
</organism>
<feature type="transmembrane region" description="Helical" evidence="1">
    <location>
        <begin position="54"/>
        <end position="75"/>
    </location>
</feature>
<sequence length="143" mass="14451">MAAGAAAADGAEHAVHRPGTVLGAAAVAGVQAVALAVWGLYIMAAPLFASGGDLVRAEAGGVVLLLCALLPGIAVRGLWQLKRWGRGPAATLNLCCLPVGYTVWQQGGSLVWVGILVMATAIAGLVCLVHPRTSAALDVHRRA</sequence>
<feature type="transmembrane region" description="Helical" evidence="1">
    <location>
        <begin position="21"/>
        <end position="42"/>
    </location>
</feature>
<keyword evidence="1" id="KW-0812">Transmembrane</keyword>
<keyword evidence="3" id="KW-1185">Reference proteome</keyword>
<dbReference type="AlphaFoldDB" id="A0A1J7BA34"/>